<accession>A0A841C4Y4</accession>
<dbReference type="Proteomes" id="UP000587527">
    <property type="component" value="Unassembled WGS sequence"/>
</dbReference>
<evidence type="ECO:0000313" key="4">
    <source>
        <dbReference type="Proteomes" id="UP000587527"/>
    </source>
</evidence>
<dbReference type="AlphaFoldDB" id="A0A841C4Y4"/>
<evidence type="ECO:0000313" key="3">
    <source>
        <dbReference type="EMBL" id="MBB5874203.1"/>
    </source>
</evidence>
<keyword evidence="2" id="KW-1133">Transmembrane helix</keyword>
<dbReference type="EMBL" id="JACHMN010000003">
    <property type="protein sequence ID" value="MBB5874203.1"/>
    <property type="molecule type" value="Genomic_DNA"/>
</dbReference>
<organism evidence="3 4">
    <name type="scientific">Allocatelliglobosispora scoriae</name>
    <dbReference type="NCBI Taxonomy" id="643052"/>
    <lineage>
        <taxon>Bacteria</taxon>
        <taxon>Bacillati</taxon>
        <taxon>Actinomycetota</taxon>
        <taxon>Actinomycetes</taxon>
        <taxon>Micromonosporales</taxon>
        <taxon>Micromonosporaceae</taxon>
        <taxon>Allocatelliglobosispora</taxon>
    </lineage>
</organism>
<sequence>MATSRTRNGLSGGLILVVVTSVVLVIALAVVLANRPGPPSVPAGQAGPTAAPTSAAPFEPLPGLSPGWDPLTPDAPVAPSDDDDGGGYPTASGSPGPVRTSPTPRPVRSTAAAFTAVAGNGCAETATAGAFASFTAGEPVTNLAGGWTGTGCAAGRFWSVPMSGDAQRDDESTAVTWWFKVGGVTQGRCEVWVFIPKPAKETEAAGKPTHYYVTRGRGSTTVVGQFTVDQPDSRGAWAFGGTFALTGGQLAVELVNRGAGAGGARHAAGQVQIGCWPS</sequence>
<dbReference type="RefSeq" id="WP_184846137.1">
    <property type="nucleotide sequence ID" value="NZ_JACHMN010000003.1"/>
</dbReference>
<protein>
    <recommendedName>
        <fullName evidence="5">Adhesin</fullName>
    </recommendedName>
</protein>
<evidence type="ECO:0000256" key="1">
    <source>
        <dbReference type="SAM" id="MobiDB-lite"/>
    </source>
</evidence>
<gene>
    <name evidence="3" type="ORF">F4553_007637</name>
</gene>
<evidence type="ECO:0000256" key="2">
    <source>
        <dbReference type="SAM" id="Phobius"/>
    </source>
</evidence>
<comment type="caution">
    <text evidence="3">The sequence shown here is derived from an EMBL/GenBank/DDBJ whole genome shotgun (WGS) entry which is preliminary data.</text>
</comment>
<evidence type="ECO:0008006" key="5">
    <source>
        <dbReference type="Google" id="ProtNLM"/>
    </source>
</evidence>
<feature type="transmembrane region" description="Helical" evidence="2">
    <location>
        <begin position="12"/>
        <end position="33"/>
    </location>
</feature>
<feature type="compositionally biased region" description="Low complexity" evidence="1">
    <location>
        <begin position="42"/>
        <end position="57"/>
    </location>
</feature>
<name>A0A841C4Y4_9ACTN</name>
<keyword evidence="4" id="KW-1185">Reference proteome</keyword>
<feature type="compositionally biased region" description="Low complexity" evidence="1">
    <location>
        <begin position="92"/>
        <end position="107"/>
    </location>
</feature>
<proteinExistence type="predicted"/>
<keyword evidence="2" id="KW-0812">Transmembrane</keyword>
<keyword evidence="2" id="KW-0472">Membrane</keyword>
<reference evidence="3 4" key="1">
    <citation type="submission" date="2020-08" db="EMBL/GenBank/DDBJ databases">
        <title>Sequencing the genomes of 1000 actinobacteria strains.</title>
        <authorList>
            <person name="Klenk H.-P."/>
        </authorList>
    </citation>
    <scope>NUCLEOTIDE SEQUENCE [LARGE SCALE GENOMIC DNA]</scope>
    <source>
        <strain evidence="3 4">DSM 45362</strain>
    </source>
</reference>
<feature type="region of interest" description="Disordered" evidence="1">
    <location>
        <begin position="37"/>
        <end position="107"/>
    </location>
</feature>